<dbReference type="InterPro" id="IPR050810">
    <property type="entry name" value="Bact_Secretion_Sys_Channel"/>
</dbReference>
<comment type="caution">
    <text evidence="9">The sequence shown here is derived from an EMBL/GenBank/DDBJ whole genome shotgun (WGS) entry which is preliminary data.</text>
</comment>
<feature type="domain" description="NolW-like" evidence="8">
    <location>
        <begin position="255"/>
        <end position="317"/>
    </location>
</feature>
<dbReference type="RefSeq" id="WP_263341565.1">
    <property type="nucleotide sequence ID" value="NZ_JAGSYH010000007.1"/>
</dbReference>
<dbReference type="CDD" id="cd08547">
    <property type="entry name" value="Type_II_cohesin"/>
    <property type="match status" value="1"/>
</dbReference>
<evidence type="ECO:0000256" key="1">
    <source>
        <dbReference type="PROSITE-ProRule" id="PRU00339"/>
    </source>
</evidence>
<dbReference type="InterPro" id="IPR019734">
    <property type="entry name" value="TPR_rpt"/>
</dbReference>
<dbReference type="InterPro" id="IPR002102">
    <property type="entry name" value="Cohesin_dom"/>
</dbReference>
<feature type="repeat" description="TPR" evidence="1">
    <location>
        <begin position="86"/>
        <end position="119"/>
    </location>
</feature>
<dbReference type="Pfam" id="PF00963">
    <property type="entry name" value="Cohesin"/>
    <property type="match status" value="1"/>
</dbReference>
<dbReference type="PANTHER" id="PTHR30332">
    <property type="entry name" value="PROBABLE GENERAL SECRETION PATHWAY PROTEIN D"/>
    <property type="match status" value="1"/>
</dbReference>
<sequence length="801" mass="85004">MSRFALLIQGCRTVIAASLMALLVCNGFSVPAFAADSAAKLFKIGQKAEDREDYDAAYEAYKKAYAKAPSDLRMRTAFYRLRQTTSSNHVTRGQQLESQGDMPGALAQFMRATEIDPGNEAALQEIAKIRSKENGTPLPHETSLSDASLRDIEDSGAPSILKSVSKEPFLTLHMTADSKVVYQAIGKAAGINVLFDSDYNGKAIQVDLLNVTLMDALRIVSIESNTFWRPVTDNTIFVAANSRTKHTELDEQAVQTFYLSNAWQQNDLNDVVQALRNVMANAHAYGVPSQNAIVMRGTPDELTLAQKIINDLDKARPEVVVDVAIMEVDKDKLRNIGLSWPGSISFALQPPTSSTSTTTTTTDGTTSTTNLTLNNLANLNANNFAVTVSAATANLLLTDSDSKILQNPRIRALDGQKATLKIGSKVPFATGSYQTGATTAITSSLVNTQFQYQDIGVNIEMTPTVHYDHDVTLKLKVEDMSEGPAVTISGVSEPTFIQKNSEQTIRLREGEATILAGILNKQDLVNITGIPGLGELPILKYIFGSKSVEHIDDEVVFVLMPHVVRSPDITPLNLRSIDTGSGQAISLRPVDQAPEAKPAAATPPSGAEIQPSSAVAPLRGQTAATATSSALQQMRQSALSDVPGANPSAATPTTAAATPGSMAFSMTAPAAPVAAGSTFQVPVVLTGAKDIASVPLQIQYDSSKLSLVNVDSGDFLIQNGQLPALVHRDEEVAGTPLHTISVVSSLPPGSHGKSGSGPVFLLTFQAKQAGSSQVVITHPGAMNSAQQPVQASAQPATIVVH</sequence>
<evidence type="ECO:0000313" key="10">
    <source>
        <dbReference type="Proteomes" id="UP001596091"/>
    </source>
</evidence>
<evidence type="ECO:0000256" key="5">
    <source>
        <dbReference type="SAM" id="SignalP"/>
    </source>
</evidence>
<dbReference type="InterPro" id="IPR004846">
    <property type="entry name" value="T2SS/T3SS_dom"/>
</dbReference>
<feature type="domain" description="Cohesin" evidence="7">
    <location>
        <begin position="670"/>
        <end position="782"/>
    </location>
</feature>
<feature type="chain" id="PRO_5046439330" evidence="5">
    <location>
        <begin position="35"/>
        <end position="801"/>
    </location>
</feature>
<dbReference type="Proteomes" id="UP001596091">
    <property type="component" value="Unassembled WGS sequence"/>
</dbReference>
<keyword evidence="5" id="KW-0732">Signal</keyword>
<evidence type="ECO:0000259" key="7">
    <source>
        <dbReference type="Pfam" id="PF00963"/>
    </source>
</evidence>
<dbReference type="InterPro" id="IPR008965">
    <property type="entry name" value="CBM2/CBM3_carb-bd_dom_sf"/>
</dbReference>
<reference evidence="10" key="1">
    <citation type="journal article" date="2019" name="Int. J. Syst. Evol. Microbiol.">
        <title>The Global Catalogue of Microorganisms (GCM) 10K type strain sequencing project: providing services to taxonomists for standard genome sequencing and annotation.</title>
        <authorList>
            <consortium name="The Broad Institute Genomics Platform"/>
            <consortium name="The Broad Institute Genome Sequencing Center for Infectious Disease"/>
            <person name="Wu L."/>
            <person name="Ma J."/>
        </authorList>
    </citation>
    <scope>NUCLEOTIDE SEQUENCE [LARGE SCALE GENOMIC DNA]</scope>
    <source>
        <strain evidence="10">JCM 4087</strain>
    </source>
</reference>
<protein>
    <submittedName>
        <fullName evidence="9">Cohesin domain-containing protein</fullName>
    </submittedName>
</protein>
<gene>
    <name evidence="9" type="ORF">ACFPT7_23440</name>
</gene>
<comment type="subcellular location">
    <subcellularLocation>
        <location evidence="3">Cell outer membrane</location>
    </subcellularLocation>
</comment>
<feature type="compositionally biased region" description="Low complexity" evidence="4">
    <location>
        <begin position="593"/>
        <end position="604"/>
    </location>
</feature>
<evidence type="ECO:0000256" key="2">
    <source>
        <dbReference type="RuleBase" id="RU004003"/>
    </source>
</evidence>
<evidence type="ECO:0000259" key="8">
    <source>
        <dbReference type="Pfam" id="PF03958"/>
    </source>
</evidence>
<evidence type="ECO:0000256" key="3">
    <source>
        <dbReference type="RuleBase" id="RU004004"/>
    </source>
</evidence>
<dbReference type="SUPFAM" id="SSF48452">
    <property type="entry name" value="TPR-like"/>
    <property type="match status" value="1"/>
</dbReference>
<evidence type="ECO:0000256" key="4">
    <source>
        <dbReference type="SAM" id="MobiDB-lite"/>
    </source>
</evidence>
<feature type="repeat" description="TPR" evidence="1">
    <location>
        <begin position="38"/>
        <end position="71"/>
    </location>
</feature>
<accession>A0ABW1EM24</accession>
<dbReference type="SUPFAM" id="SSF49384">
    <property type="entry name" value="Carbohydrate-binding domain"/>
    <property type="match status" value="1"/>
</dbReference>
<dbReference type="PANTHER" id="PTHR30332:SF17">
    <property type="entry name" value="TYPE IV PILIATION SYSTEM PROTEIN DR_0774-RELATED"/>
    <property type="match status" value="1"/>
</dbReference>
<keyword evidence="3" id="KW-0813">Transport</keyword>
<dbReference type="InterPro" id="IPR001775">
    <property type="entry name" value="GspD/PilQ"/>
</dbReference>
<dbReference type="InterPro" id="IPR011990">
    <property type="entry name" value="TPR-like_helical_dom_sf"/>
</dbReference>
<feature type="region of interest" description="Disordered" evidence="4">
    <location>
        <begin position="591"/>
        <end position="656"/>
    </location>
</feature>
<dbReference type="InterPro" id="IPR005644">
    <property type="entry name" value="NolW-like"/>
</dbReference>
<dbReference type="Gene3D" id="1.25.40.10">
    <property type="entry name" value="Tetratricopeptide repeat domain"/>
    <property type="match status" value="1"/>
</dbReference>
<evidence type="ECO:0000313" key="9">
    <source>
        <dbReference type="EMBL" id="MFC5865279.1"/>
    </source>
</evidence>
<name>A0ABW1EM24_9BACT</name>
<keyword evidence="1" id="KW-0802">TPR repeat</keyword>
<proteinExistence type="inferred from homology"/>
<feature type="domain" description="Type II/III secretion system secretin-like" evidence="6">
    <location>
        <begin position="397"/>
        <end position="565"/>
    </location>
</feature>
<dbReference type="PROSITE" id="PS50005">
    <property type="entry name" value="TPR"/>
    <property type="match status" value="2"/>
</dbReference>
<comment type="similarity">
    <text evidence="2">Belongs to the bacterial secretin family.</text>
</comment>
<feature type="compositionally biased region" description="Low complexity" evidence="4">
    <location>
        <begin position="643"/>
        <end position="656"/>
    </location>
</feature>
<dbReference type="EMBL" id="JBHSPH010000018">
    <property type="protein sequence ID" value="MFC5865279.1"/>
    <property type="molecule type" value="Genomic_DNA"/>
</dbReference>
<dbReference type="Pfam" id="PF00263">
    <property type="entry name" value="Secretin"/>
    <property type="match status" value="1"/>
</dbReference>
<keyword evidence="10" id="KW-1185">Reference proteome</keyword>
<evidence type="ECO:0000259" key="6">
    <source>
        <dbReference type="Pfam" id="PF00263"/>
    </source>
</evidence>
<feature type="signal peptide" evidence="5">
    <location>
        <begin position="1"/>
        <end position="34"/>
    </location>
</feature>
<dbReference type="Gene3D" id="2.60.40.680">
    <property type="match status" value="1"/>
</dbReference>
<organism evidence="9 10">
    <name type="scientific">Acidicapsa dinghuensis</name>
    <dbReference type="NCBI Taxonomy" id="2218256"/>
    <lineage>
        <taxon>Bacteria</taxon>
        <taxon>Pseudomonadati</taxon>
        <taxon>Acidobacteriota</taxon>
        <taxon>Terriglobia</taxon>
        <taxon>Terriglobales</taxon>
        <taxon>Acidobacteriaceae</taxon>
        <taxon>Acidicapsa</taxon>
    </lineage>
</organism>
<dbReference type="PRINTS" id="PR00811">
    <property type="entry name" value="BCTERIALGSPD"/>
</dbReference>
<dbReference type="Pfam" id="PF03958">
    <property type="entry name" value="Secretin_N"/>
    <property type="match status" value="1"/>
</dbReference>
<dbReference type="SMART" id="SM00028">
    <property type="entry name" value="TPR"/>
    <property type="match status" value="2"/>
</dbReference>